<feature type="region of interest" description="Disordered" evidence="1">
    <location>
        <begin position="1"/>
        <end position="20"/>
    </location>
</feature>
<feature type="domain" description="DUF397" evidence="2">
    <location>
        <begin position="10"/>
        <end position="63"/>
    </location>
</feature>
<evidence type="ECO:0000313" key="4">
    <source>
        <dbReference type="Proteomes" id="UP000037020"/>
    </source>
</evidence>
<evidence type="ECO:0000313" key="3">
    <source>
        <dbReference type="EMBL" id="KOG90132.1"/>
    </source>
</evidence>
<proteinExistence type="predicted"/>
<evidence type="ECO:0000256" key="1">
    <source>
        <dbReference type="SAM" id="MobiDB-lite"/>
    </source>
</evidence>
<reference evidence="3 4" key="1">
    <citation type="submission" date="2015-07" db="EMBL/GenBank/DDBJ databases">
        <authorList>
            <person name="Ju K.-S."/>
            <person name="Doroghazi J.R."/>
            <person name="Metcalf W.W."/>
        </authorList>
    </citation>
    <scope>NUCLEOTIDE SEQUENCE [LARGE SCALE GENOMIC DNA]</scope>
    <source>
        <strain evidence="3 4">NRRL B-3589</strain>
    </source>
</reference>
<sequence length="70" mass="7617">MIRHSLPEQNWTKSSYSGSQQSDCIETQCTADGLIAVGDSKKRGLGALVLPPAAWGDFVRAVKHGNFRDI</sequence>
<accession>A0ABR5J9S8</accession>
<dbReference type="Proteomes" id="UP000037020">
    <property type="component" value="Unassembled WGS sequence"/>
</dbReference>
<dbReference type="Pfam" id="PF04149">
    <property type="entry name" value="DUF397"/>
    <property type="match status" value="1"/>
</dbReference>
<gene>
    <name evidence="3" type="ORF">ADK38_10440</name>
</gene>
<feature type="compositionally biased region" description="Polar residues" evidence="1">
    <location>
        <begin position="7"/>
        <end position="20"/>
    </location>
</feature>
<name>A0ABR5J9S8_9ACTN</name>
<comment type="caution">
    <text evidence="3">The sequence shown here is derived from an EMBL/GenBank/DDBJ whole genome shotgun (WGS) entry which is preliminary data.</text>
</comment>
<organism evidence="3 4">
    <name type="scientific">Streptomyces varsoviensis</name>
    <dbReference type="NCBI Taxonomy" id="67373"/>
    <lineage>
        <taxon>Bacteria</taxon>
        <taxon>Bacillati</taxon>
        <taxon>Actinomycetota</taxon>
        <taxon>Actinomycetes</taxon>
        <taxon>Kitasatosporales</taxon>
        <taxon>Streptomycetaceae</taxon>
        <taxon>Streptomyces</taxon>
    </lineage>
</organism>
<protein>
    <recommendedName>
        <fullName evidence="2">DUF397 domain-containing protein</fullName>
    </recommendedName>
</protein>
<evidence type="ECO:0000259" key="2">
    <source>
        <dbReference type="Pfam" id="PF04149"/>
    </source>
</evidence>
<dbReference type="InterPro" id="IPR007278">
    <property type="entry name" value="DUF397"/>
</dbReference>
<keyword evidence="4" id="KW-1185">Reference proteome</keyword>
<dbReference type="EMBL" id="LGUT01000880">
    <property type="protein sequence ID" value="KOG90132.1"/>
    <property type="molecule type" value="Genomic_DNA"/>
</dbReference>
<dbReference type="RefSeq" id="WP_030881102.1">
    <property type="nucleotide sequence ID" value="NZ_JBEZAH010000017.1"/>
</dbReference>